<keyword evidence="9" id="KW-0464">Manganese</keyword>
<comment type="caution">
    <text evidence="15">The sequence shown here is derived from an EMBL/GenBank/DDBJ whole genome shotgun (WGS) entry which is preliminary data.</text>
</comment>
<dbReference type="PROSITE" id="PS00491">
    <property type="entry name" value="PROLINE_PEPTIDASE"/>
    <property type="match status" value="1"/>
</dbReference>
<dbReference type="Pfam" id="PF00557">
    <property type="entry name" value="Peptidase_M24"/>
    <property type="match status" value="1"/>
</dbReference>
<feature type="domain" description="Aminopeptidase P N-terminal" evidence="14">
    <location>
        <begin position="1"/>
        <end position="135"/>
    </location>
</feature>
<keyword evidence="15" id="KW-0031">Aminopeptidase</keyword>
<dbReference type="FunFam" id="3.90.230.10:FF:000002">
    <property type="entry name" value="Xaa-Pro aminopeptidase 3"/>
    <property type="match status" value="1"/>
</dbReference>
<evidence type="ECO:0000259" key="14">
    <source>
        <dbReference type="SMART" id="SM01011"/>
    </source>
</evidence>
<keyword evidence="7" id="KW-0378">Hydrolase</keyword>
<evidence type="ECO:0000256" key="7">
    <source>
        <dbReference type="ARBA" id="ARBA00022801"/>
    </source>
</evidence>
<dbReference type="NCBIfam" id="NF008131">
    <property type="entry name" value="PRK10879.1"/>
    <property type="match status" value="1"/>
</dbReference>
<evidence type="ECO:0000256" key="9">
    <source>
        <dbReference type="ARBA" id="ARBA00023211"/>
    </source>
</evidence>
<dbReference type="InterPro" id="IPR052433">
    <property type="entry name" value="X-Pro_dipept-like"/>
</dbReference>
<dbReference type="SUPFAM" id="SSF53092">
    <property type="entry name" value="Creatinase/prolidase N-terminal domain"/>
    <property type="match status" value="1"/>
</dbReference>
<dbReference type="Gene3D" id="3.90.230.10">
    <property type="entry name" value="Creatinase/methionine aminopeptidase superfamily"/>
    <property type="match status" value="1"/>
</dbReference>
<evidence type="ECO:0000256" key="3">
    <source>
        <dbReference type="ARBA" id="ARBA00008766"/>
    </source>
</evidence>
<gene>
    <name evidence="15" type="ORF">EDC29_103109</name>
</gene>
<evidence type="ECO:0000256" key="1">
    <source>
        <dbReference type="ARBA" id="ARBA00001424"/>
    </source>
</evidence>
<dbReference type="Pfam" id="PF05195">
    <property type="entry name" value="AMP_N"/>
    <property type="match status" value="1"/>
</dbReference>
<organism evidence="15 16">
    <name type="scientific">Marichromatium gracile</name>
    <name type="common">Chromatium gracile</name>
    <dbReference type="NCBI Taxonomy" id="1048"/>
    <lineage>
        <taxon>Bacteria</taxon>
        <taxon>Pseudomonadati</taxon>
        <taxon>Pseudomonadota</taxon>
        <taxon>Gammaproteobacteria</taxon>
        <taxon>Chromatiales</taxon>
        <taxon>Chromatiaceae</taxon>
        <taxon>Marichromatium</taxon>
    </lineage>
</organism>
<dbReference type="SUPFAM" id="SSF55920">
    <property type="entry name" value="Creatinase/aminopeptidase"/>
    <property type="match status" value="1"/>
</dbReference>
<evidence type="ECO:0000256" key="10">
    <source>
        <dbReference type="ARBA" id="ARBA00069363"/>
    </source>
</evidence>
<evidence type="ECO:0000256" key="6">
    <source>
        <dbReference type="ARBA" id="ARBA00022723"/>
    </source>
</evidence>
<name>A0A4R4ACZ2_MARGR</name>
<sequence length="435" mass="47749">MSAGEYQRRRVALAERIGPEAIAIVPAARETERNAGVNHPFRQDSDFRYLTGFPEPDAIAVIVPGRAEGEFVLFCRERDPEREQWDGRRIGAEGAVTDHGVDQAHTLAELDQRMPELLAGRTRLHCPIGADAAFEARIQDWLGRARAATRGSAPVPETLTRIGVALHELRLRKDPAEIALMRRAAEISAAAHRALMRRCRPGLPELSLEAEFQYRCADAGARLQAYPPIVAGGANACILHYTENDALLRDGELVLIDAGGEFEGYAADITRTFPVNGRFSTPQRELYDLVLEAQRAAIAVARPGASVDAPHQAALGVLTRGLVRLGILEGDPETLLQEGAYRPYYMHRTGHWLGMDVHDVGRYRDQDGAWRALEPGMVITVEPGLYMPDDAQVPIAYRGIGIRIEDDVLITADGHEVLTEGAPKDPEEIEALMAS</sequence>
<evidence type="ECO:0000256" key="2">
    <source>
        <dbReference type="ARBA" id="ARBA00001936"/>
    </source>
</evidence>
<dbReference type="GO" id="GO:0006508">
    <property type="term" value="P:proteolysis"/>
    <property type="evidence" value="ECO:0007669"/>
    <property type="project" value="UniProtKB-KW"/>
</dbReference>
<dbReference type="CDD" id="cd01087">
    <property type="entry name" value="Prolidase"/>
    <property type="match status" value="1"/>
</dbReference>
<dbReference type="EMBL" id="SMDC01000003">
    <property type="protein sequence ID" value="TCW36917.1"/>
    <property type="molecule type" value="Genomic_DNA"/>
</dbReference>
<dbReference type="GO" id="GO:0070006">
    <property type="term" value="F:metalloaminopeptidase activity"/>
    <property type="evidence" value="ECO:0007669"/>
    <property type="project" value="InterPro"/>
</dbReference>
<proteinExistence type="inferred from homology"/>
<evidence type="ECO:0000256" key="4">
    <source>
        <dbReference type="ARBA" id="ARBA00012574"/>
    </source>
</evidence>
<dbReference type="InterPro" id="IPR000994">
    <property type="entry name" value="Pept_M24"/>
</dbReference>
<dbReference type="Gene3D" id="3.40.350.10">
    <property type="entry name" value="Creatinase/prolidase N-terminal domain"/>
    <property type="match status" value="1"/>
</dbReference>
<evidence type="ECO:0000256" key="8">
    <source>
        <dbReference type="ARBA" id="ARBA00023049"/>
    </source>
</evidence>
<dbReference type="AlphaFoldDB" id="A0A4R4ACZ2"/>
<keyword evidence="5" id="KW-0645">Protease</keyword>
<evidence type="ECO:0000256" key="5">
    <source>
        <dbReference type="ARBA" id="ARBA00022670"/>
    </source>
</evidence>
<dbReference type="GO" id="GO:0030145">
    <property type="term" value="F:manganese ion binding"/>
    <property type="evidence" value="ECO:0007669"/>
    <property type="project" value="InterPro"/>
</dbReference>
<evidence type="ECO:0000313" key="16">
    <source>
        <dbReference type="Proteomes" id="UP000295247"/>
    </source>
</evidence>
<dbReference type="PANTHER" id="PTHR43226">
    <property type="entry name" value="XAA-PRO AMINOPEPTIDASE 3"/>
    <property type="match status" value="1"/>
</dbReference>
<protein>
    <recommendedName>
        <fullName evidence="10">Xaa-Pro aminopeptidase</fullName>
        <ecNumber evidence="4">3.4.11.9</ecNumber>
    </recommendedName>
    <alternativeName>
        <fullName evidence="11">Aminopeptidase P II</fullName>
    </alternativeName>
    <alternativeName>
        <fullName evidence="12">X-Pro aminopeptidase</fullName>
    </alternativeName>
</protein>
<dbReference type="RefSeq" id="WP_132229011.1">
    <property type="nucleotide sequence ID" value="NZ_NRRH01000031.1"/>
</dbReference>
<keyword evidence="8" id="KW-0482">Metalloprotease</keyword>
<comment type="cofactor">
    <cofactor evidence="2">
        <name>Mn(2+)</name>
        <dbReference type="ChEBI" id="CHEBI:29035"/>
    </cofactor>
</comment>
<dbReference type="Proteomes" id="UP000295247">
    <property type="component" value="Unassembled WGS sequence"/>
</dbReference>
<dbReference type="InterPro" id="IPR036005">
    <property type="entry name" value="Creatinase/aminopeptidase-like"/>
</dbReference>
<dbReference type="InterPro" id="IPR007865">
    <property type="entry name" value="Aminopep_P_N"/>
</dbReference>
<evidence type="ECO:0000256" key="12">
    <source>
        <dbReference type="ARBA" id="ARBA00081411"/>
    </source>
</evidence>
<reference evidence="15 16" key="1">
    <citation type="submission" date="2019-03" db="EMBL/GenBank/DDBJ databases">
        <title>Genomic Encyclopedia of Type Strains, Phase IV (KMG-IV): sequencing the most valuable type-strain genomes for metagenomic binning, comparative biology and taxonomic classification.</title>
        <authorList>
            <person name="Goeker M."/>
        </authorList>
    </citation>
    <scope>NUCLEOTIDE SEQUENCE [LARGE SCALE GENOMIC DNA]</scope>
    <source>
        <strain evidence="15 16">DSM 203</strain>
    </source>
</reference>
<evidence type="ECO:0000256" key="11">
    <source>
        <dbReference type="ARBA" id="ARBA00075356"/>
    </source>
</evidence>
<dbReference type="EC" id="3.4.11.9" evidence="4"/>
<evidence type="ECO:0000313" key="15">
    <source>
        <dbReference type="EMBL" id="TCW36917.1"/>
    </source>
</evidence>
<evidence type="ECO:0000256" key="13">
    <source>
        <dbReference type="RuleBase" id="RU000590"/>
    </source>
</evidence>
<dbReference type="InterPro" id="IPR029149">
    <property type="entry name" value="Creatin/AminoP/Spt16_N"/>
</dbReference>
<dbReference type="InterPro" id="IPR001131">
    <property type="entry name" value="Peptidase_M24B_aminopep-P_CS"/>
</dbReference>
<dbReference type="GO" id="GO:0005829">
    <property type="term" value="C:cytosol"/>
    <property type="evidence" value="ECO:0007669"/>
    <property type="project" value="TreeGrafter"/>
</dbReference>
<accession>A0A4R4ACZ2</accession>
<dbReference type="SMART" id="SM01011">
    <property type="entry name" value="AMP_N"/>
    <property type="match status" value="1"/>
</dbReference>
<dbReference type="PANTHER" id="PTHR43226:SF4">
    <property type="entry name" value="XAA-PRO AMINOPEPTIDASE 3"/>
    <property type="match status" value="1"/>
</dbReference>
<keyword evidence="6 13" id="KW-0479">Metal-binding</keyword>
<comment type="similarity">
    <text evidence="3 13">Belongs to the peptidase M24B family.</text>
</comment>
<comment type="catalytic activity">
    <reaction evidence="1">
        <text>Release of any N-terminal amino acid, including proline, that is linked to proline, even from a dipeptide or tripeptide.</text>
        <dbReference type="EC" id="3.4.11.9"/>
    </reaction>
</comment>